<feature type="compositionally biased region" description="Basic and acidic residues" evidence="8">
    <location>
        <begin position="32"/>
        <end position="50"/>
    </location>
</feature>
<evidence type="ECO:0000256" key="2">
    <source>
        <dbReference type="ARBA" id="ARBA00022574"/>
    </source>
</evidence>
<dbReference type="InterPro" id="IPR019775">
    <property type="entry name" value="WD40_repeat_CS"/>
</dbReference>
<evidence type="ECO:0000256" key="8">
    <source>
        <dbReference type="SAM" id="MobiDB-lite"/>
    </source>
</evidence>
<dbReference type="PANTHER" id="PTHR16288">
    <property type="entry name" value="WD40 REPEAT PROTEIN 4"/>
    <property type="match status" value="1"/>
</dbReference>
<dbReference type="InterPro" id="IPR028884">
    <property type="entry name" value="Trm82"/>
</dbReference>
<protein>
    <recommendedName>
        <fullName evidence="6">tRNA (guanine-N(7)-)-methyltransferase non-catalytic subunit</fullName>
    </recommendedName>
    <alternativeName>
        <fullName evidence="6">WD repeat-containing protein 4 homolog</fullName>
    </alternativeName>
</protein>
<evidence type="ECO:0000256" key="3">
    <source>
        <dbReference type="ARBA" id="ARBA00022694"/>
    </source>
</evidence>
<comment type="caution">
    <text evidence="9">The sequence shown here is derived from an EMBL/GenBank/DDBJ whole genome shotgun (WGS) entry which is preliminary data.</text>
</comment>
<keyword evidence="2 6" id="KW-0853">WD repeat</keyword>
<comment type="similarity">
    <text evidence="6">Belongs to the WD repeat TRM82 family.</text>
</comment>
<dbReference type="Gene3D" id="2.130.10.10">
    <property type="entry name" value="YVTN repeat-like/Quinoprotein amine dehydrogenase"/>
    <property type="match status" value="1"/>
</dbReference>
<feature type="repeat" description="WD" evidence="7">
    <location>
        <begin position="187"/>
        <end position="221"/>
    </location>
</feature>
<dbReference type="PROSITE" id="PS00678">
    <property type="entry name" value="WD_REPEATS_1"/>
    <property type="match status" value="1"/>
</dbReference>
<dbReference type="GO" id="GO:0008168">
    <property type="term" value="F:methyltransferase activity"/>
    <property type="evidence" value="ECO:0007669"/>
    <property type="project" value="UniProtKB-KW"/>
</dbReference>
<dbReference type="HAMAP" id="MF_03056">
    <property type="entry name" value="TRM82"/>
    <property type="match status" value="1"/>
</dbReference>
<keyword evidence="5 6" id="KW-0539">Nucleus</keyword>
<keyword evidence="10" id="KW-1185">Reference proteome</keyword>
<accession>A0A8B6CT15</accession>
<dbReference type="PANTHER" id="PTHR16288:SF0">
    <property type="entry name" value="TRNA (GUANINE-N(7)-)-METHYLTRANSFERASE NON-CATALYTIC SUBUNIT WDR4"/>
    <property type="match status" value="1"/>
</dbReference>
<dbReference type="OrthoDB" id="371245at2759"/>
<proteinExistence type="inferred from homology"/>
<evidence type="ECO:0000256" key="1">
    <source>
        <dbReference type="ARBA" id="ARBA00004123"/>
    </source>
</evidence>
<dbReference type="GO" id="GO:0005829">
    <property type="term" value="C:cytosol"/>
    <property type="evidence" value="ECO:0007669"/>
    <property type="project" value="TreeGrafter"/>
</dbReference>
<dbReference type="Proteomes" id="UP000596742">
    <property type="component" value="Unassembled WGS sequence"/>
</dbReference>
<evidence type="ECO:0000256" key="5">
    <source>
        <dbReference type="ARBA" id="ARBA00023242"/>
    </source>
</evidence>
<organism evidence="9 10">
    <name type="scientific">Mytilus galloprovincialis</name>
    <name type="common">Mediterranean mussel</name>
    <dbReference type="NCBI Taxonomy" id="29158"/>
    <lineage>
        <taxon>Eukaryota</taxon>
        <taxon>Metazoa</taxon>
        <taxon>Spiralia</taxon>
        <taxon>Lophotrochozoa</taxon>
        <taxon>Mollusca</taxon>
        <taxon>Bivalvia</taxon>
        <taxon>Autobranchia</taxon>
        <taxon>Pteriomorphia</taxon>
        <taxon>Mytilida</taxon>
        <taxon>Mytiloidea</taxon>
        <taxon>Mytilidae</taxon>
        <taxon>Mytilinae</taxon>
        <taxon>Mytilus</taxon>
    </lineage>
</organism>
<feature type="region of interest" description="Disordered" evidence="8">
    <location>
        <begin position="32"/>
        <end position="58"/>
    </location>
</feature>
<comment type="subunit">
    <text evidence="6">Forms a heterodimer with the catalytic subunit.</text>
</comment>
<dbReference type="PROSITE" id="PS50294">
    <property type="entry name" value="WD_REPEATS_REGION"/>
    <property type="match status" value="1"/>
</dbReference>
<dbReference type="Pfam" id="PF00400">
    <property type="entry name" value="WD40"/>
    <property type="match status" value="1"/>
</dbReference>
<comment type="pathway">
    <text evidence="6">tRNA modification; N(7)-methylguanine-tRNA biosynthesis.</text>
</comment>
<dbReference type="InterPro" id="IPR036322">
    <property type="entry name" value="WD40_repeat_dom_sf"/>
</dbReference>
<gene>
    <name evidence="9" type="ORF">MGAL_10B035476</name>
</gene>
<dbReference type="AlphaFoldDB" id="A0A8B6CT15"/>
<evidence type="ECO:0000313" key="10">
    <source>
        <dbReference type="Proteomes" id="UP000596742"/>
    </source>
</evidence>
<evidence type="ECO:0000256" key="7">
    <source>
        <dbReference type="PROSITE-ProRule" id="PRU00221"/>
    </source>
</evidence>
<keyword evidence="9" id="KW-0489">Methyltransferase</keyword>
<dbReference type="SUPFAM" id="SSF50978">
    <property type="entry name" value="WD40 repeat-like"/>
    <property type="match status" value="1"/>
</dbReference>
<evidence type="ECO:0000256" key="4">
    <source>
        <dbReference type="ARBA" id="ARBA00022737"/>
    </source>
</evidence>
<keyword evidence="9" id="KW-0808">Transferase</keyword>
<reference evidence="9" key="1">
    <citation type="submission" date="2018-11" db="EMBL/GenBank/DDBJ databases">
        <authorList>
            <person name="Alioto T."/>
            <person name="Alioto T."/>
        </authorList>
    </citation>
    <scope>NUCLEOTIDE SEQUENCE</scope>
</reference>
<comment type="function">
    <text evidence="6">Required for the formation of N(7)-methylguanine at position 46 (m7G46) in tRNA. In the complex, it is required to stabilize and induce conformational changes of the catalytic subunit.</text>
</comment>
<dbReference type="GO" id="GO:0043527">
    <property type="term" value="C:tRNA methyltransferase complex"/>
    <property type="evidence" value="ECO:0007669"/>
    <property type="project" value="TreeGrafter"/>
</dbReference>
<keyword evidence="4 6" id="KW-0677">Repeat</keyword>
<keyword evidence="3 6" id="KW-0819">tRNA processing</keyword>
<dbReference type="GO" id="GO:0106004">
    <property type="term" value="P:tRNA (guanine-N7)-methylation"/>
    <property type="evidence" value="ECO:0007669"/>
    <property type="project" value="UniProtKB-UniRule"/>
</dbReference>
<evidence type="ECO:0000313" key="9">
    <source>
        <dbReference type="EMBL" id="VDI10048.1"/>
    </source>
</evidence>
<dbReference type="UniPathway" id="UPA00989"/>
<dbReference type="EMBL" id="UYJE01002362">
    <property type="protein sequence ID" value="VDI10048.1"/>
    <property type="molecule type" value="Genomic_DNA"/>
</dbReference>
<dbReference type="SMART" id="SM00320">
    <property type="entry name" value="WD40"/>
    <property type="match status" value="3"/>
</dbReference>
<name>A0A8B6CT15_MYTGA</name>
<sequence length="341" mass="38406">MATLKSFTCGIICISGCNFISQTERNEEINQQKITLEDVKEKDQDSKDSGSDNNADKSVTSTKNHILASCCSDSGKYLALSDDIKQLYLYKFDAEWKIINRRPVPRRCTSLTFTSDEKYVLLSDKTGDAYRFCIDDETHAGELLLGHLSMVLDIVVARNDEFVVTCDRDEKIRVSCYPNSYNVHSYCLKHTEYVASIIYIKDHDLLVSGGGDGKVIIWNLNGEALCEVECKTVEESFLTDSPMAEESDSYPVKKCVYNNKLNLICVCFYNSTRVHVYKLNVTDGVIGCDLCDVILVNKEPWDICCDSCQNLNVLQPVEGETIVVYNLVCQNDTVKVCIEII</sequence>
<evidence type="ECO:0000256" key="6">
    <source>
        <dbReference type="HAMAP-Rule" id="MF_03056"/>
    </source>
</evidence>
<dbReference type="InterPro" id="IPR001680">
    <property type="entry name" value="WD40_rpt"/>
</dbReference>
<comment type="subcellular location">
    <subcellularLocation>
        <location evidence="1 6">Nucleus</location>
    </subcellularLocation>
</comment>
<dbReference type="PROSITE" id="PS50082">
    <property type="entry name" value="WD_REPEATS_2"/>
    <property type="match status" value="1"/>
</dbReference>
<dbReference type="InterPro" id="IPR015943">
    <property type="entry name" value="WD40/YVTN_repeat-like_dom_sf"/>
</dbReference>
<dbReference type="GO" id="GO:0005634">
    <property type="term" value="C:nucleus"/>
    <property type="evidence" value="ECO:0007669"/>
    <property type="project" value="UniProtKB-SubCell"/>
</dbReference>